<evidence type="ECO:0000313" key="2">
    <source>
        <dbReference type="EMBL" id="CAJ1895981.1"/>
    </source>
</evidence>
<dbReference type="Proteomes" id="UP001295423">
    <property type="component" value="Unassembled WGS sequence"/>
</dbReference>
<keyword evidence="3" id="KW-1185">Reference proteome</keyword>
<dbReference type="AlphaFoldDB" id="A0AAD2CDT3"/>
<sequence length="191" mass="20387">MLTPSPTPPAGQQMPPGATTLQEKIHLLLSKLSSTIEIVKTWPESEGDDASIHLATTTKLISSLLEVISGLKGVEGVVKADSDLRKALQACPVSINLLDLLDHGGGLNPDCFSRGLLRESLGQLKGLRRRKLALKMLGEAVNSGLGAESSGKEDTTNKRKLEDPEIKEEEDTSEPSTKKARTEKDTPAAPS</sequence>
<evidence type="ECO:0008006" key="4">
    <source>
        <dbReference type="Google" id="ProtNLM"/>
    </source>
</evidence>
<name>A0AAD2CDT3_9STRA</name>
<feature type="compositionally biased region" description="Basic and acidic residues" evidence="1">
    <location>
        <begin position="176"/>
        <end position="191"/>
    </location>
</feature>
<accession>A0AAD2CDT3</accession>
<dbReference type="EMBL" id="CAKOGP040000001">
    <property type="protein sequence ID" value="CAJ1895981.1"/>
    <property type="molecule type" value="Genomic_DNA"/>
</dbReference>
<feature type="compositionally biased region" description="Basic and acidic residues" evidence="1">
    <location>
        <begin position="150"/>
        <end position="164"/>
    </location>
</feature>
<reference evidence="2" key="1">
    <citation type="submission" date="2023-08" db="EMBL/GenBank/DDBJ databases">
        <authorList>
            <person name="Audoor S."/>
            <person name="Bilcke G."/>
        </authorList>
    </citation>
    <scope>NUCLEOTIDE SEQUENCE</scope>
</reference>
<protein>
    <recommendedName>
        <fullName evidence="4">Mediator complex subunit 10</fullName>
    </recommendedName>
</protein>
<comment type="caution">
    <text evidence="2">The sequence shown here is derived from an EMBL/GenBank/DDBJ whole genome shotgun (WGS) entry which is preliminary data.</text>
</comment>
<proteinExistence type="predicted"/>
<evidence type="ECO:0000313" key="3">
    <source>
        <dbReference type="Proteomes" id="UP001295423"/>
    </source>
</evidence>
<evidence type="ECO:0000256" key="1">
    <source>
        <dbReference type="SAM" id="MobiDB-lite"/>
    </source>
</evidence>
<feature type="region of interest" description="Disordered" evidence="1">
    <location>
        <begin position="143"/>
        <end position="191"/>
    </location>
</feature>
<gene>
    <name evidence="2" type="ORF">CYCCA115_LOCUS188</name>
</gene>
<organism evidence="2 3">
    <name type="scientific">Cylindrotheca closterium</name>
    <dbReference type="NCBI Taxonomy" id="2856"/>
    <lineage>
        <taxon>Eukaryota</taxon>
        <taxon>Sar</taxon>
        <taxon>Stramenopiles</taxon>
        <taxon>Ochrophyta</taxon>
        <taxon>Bacillariophyta</taxon>
        <taxon>Bacillariophyceae</taxon>
        <taxon>Bacillariophycidae</taxon>
        <taxon>Bacillariales</taxon>
        <taxon>Bacillariaceae</taxon>
        <taxon>Cylindrotheca</taxon>
    </lineage>
</organism>